<evidence type="ECO:0000313" key="2">
    <source>
        <dbReference type="EMBL" id="DAE05944.1"/>
    </source>
</evidence>
<evidence type="ECO:0000256" key="1">
    <source>
        <dbReference type="SAM" id="Phobius"/>
    </source>
</evidence>
<proteinExistence type="predicted"/>
<feature type="transmembrane region" description="Helical" evidence="1">
    <location>
        <begin position="6"/>
        <end position="27"/>
    </location>
</feature>
<keyword evidence="1" id="KW-1133">Transmembrane helix</keyword>
<keyword evidence="1" id="KW-0812">Transmembrane</keyword>
<feature type="transmembrane region" description="Helical" evidence="1">
    <location>
        <begin position="39"/>
        <end position="58"/>
    </location>
</feature>
<accession>A0A8S5PGZ7</accession>
<organism evidence="2">
    <name type="scientific">Myoviridae sp. ctNYa18</name>
    <dbReference type="NCBI Taxonomy" id="2825090"/>
    <lineage>
        <taxon>Viruses</taxon>
        <taxon>Duplodnaviria</taxon>
        <taxon>Heunggongvirae</taxon>
        <taxon>Uroviricota</taxon>
        <taxon>Caudoviricetes</taxon>
    </lineage>
</organism>
<reference evidence="2" key="1">
    <citation type="journal article" date="2021" name="Proc. Natl. Acad. Sci. U.S.A.">
        <title>A Catalog of Tens of Thousands of Viruses from Human Metagenomes Reveals Hidden Associations with Chronic Diseases.</title>
        <authorList>
            <person name="Tisza M.J."/>
            <person name="Buck C.B."/>
        </authorList>
    </citation>
    <scope>NUCLEOTIDE SEQUENCE</scope>
    <source>
        <strain evidence="2">CtNYa18</strain>
    </source>
</reference>
<protein>
    <submittedName>
        <fullName evidence="2">Alr1p-like subfamily protein</fullName>
    </submittedName>
</protein>
<dbReference type="EMBL" id="BK015422">
    <property type="protein sequence ID" value="DAE05944.1"/>
    <property type="molecule type" value="Genomic_DNA"/>
</dbReference>
<keyword evidence="1" id="KW-0472">Membrane</keyword>
<name>A0A8S5PGZ7_9CAUD</name>
<sequence>METFGATITIIHLVITAITVLFGWILVDKPRKPMDGSGYVLQVIYNILVAAVLVFAYLKR</sequence>